<dbReference type="AlphaFoldDB" id="A0A2N9XVS9"/>
<feature type="domain" description="ABC transporter" evidence="12">
    <location>
        <begin position="345"/>
        <end position="580"/>
    </location>
</feature>
<keyword evidence="3" id="KW-1003">Cell membrane</keyword>
<dbReference type="GO" id="GO:0015421">
    <property type="term" value="F:ABC-type oligopeptide transporter activity"/>
    <property type="evidence" value="ECO:0007669"/>
    <property type="project" value="TreeGrafter"/>
</dbReference>
<proteinExistence type="predicted"/>
<dbReference type="SUPFAM" id="SSF52540">
    <property type="entry name" value="P-loop containing nucleoside triphosphate hydrolases"/>
    <property type="match status" value="1"/>
</dbReference>
<evidence type="ECO:0000313" key="14">
    <source>
        <dbReference type="EMBL" id="PIT13613.1"/>
    </source>
</evidence>
<evidence type="ECO:0000256" key="5">
    <source>
        <dbReference type="ARBA" id="ARBA00022741"/>
    </source>
</evidence>
<keyword evidence="2" id="KW-0813">Transport</keyword>
<evidence type="ECO:0000256" key="10">
    <source>
        <dbReference type="ARBA" id="ARBA00023136"/>
    </source>
</evidence>
<feature type="transmembrane region" description="Helical" evidence="11">
    <location>
        <begin position="26"/>
        <end position="48"/>
    </location>
</feature>
<evidence type="ECO:0000256" key="4">
    <source>
        <dbReference type="ARBA" id="ARBA00022692"/>
    </source>
</evidence>
<comment type="caution">
    <text evidence="15">The sequence shown here is derived from an EMBL/GenBank/DDBJ whole genome shotgun (WGS) entry which is preliminary data.</text>
</comment>
<dbReference type="Pfam" id="PF00005">
    <property type="entry name" value="ABC_tran"/>
    <property type="match status" value="1"/>
</dbReference>
<dbReference type="InterPro" id="IPR017871">
    <property type="entry name" value="ABC_transporter-like_CS"/>
</dbReference>
<gene>
    <name evidence="14" type="ORF">BGI32_09095</name>
    <name evidence="15" type="ORF">BHC49_10980</name>
</gene>
<dbReference type="PANTHER" id="PTHR43394">
    <property type="entry name" value="ATP-DEPENDENT PERMEASE MDL1, MITOCHONDRIAL"/>
    <property type="match status" value="1"/>
</dbReference>
<evidence type="ECO:0000313" key="15">
    <source>
        <dbReference type="EMBL" id="PIT53669.1"/>
    </source>
</evidence>
<evidence type="ECO:0000313" key="16">
    <source>
        <dbReference type="Proteomes" id="UP000229434"/>
    </source>
</evidence>
<dbReference type="InterPro" id="IPR003593">
    <property type="entry name" value="AAA+_ATPase"/>
</dbReference>
<keyword evidence="8 11" id="KW-1133">Transmembrane helix</keyword>
<dbReference type="InterPro" id="IPR039421">
    <property type="entry name" value="Type_1_exporter"/>
</dbReference>
<dbReference type="PANTHER" id="PTHR43394:SF1">
    <property type="entry name" value="ATP-BINDING CASSETTE SUB-FAMILY B MEMBER 10, MITOCHONDRIAL"/>
    <property type="match status" value="1"/>
</dbReference>
<dbReference type="SMART" id="SM00382">
    <property type="entry name" value="AAA"/>
    <property type="match status" value="1"/>
</dbReference>
<feature type="transmembrane region" description="Helical" evidence="11">
    <location>
        <begin position="256"/>
        <end position="274"/>
    </location>
</feature>
<evidence type="ECO:0000256" key="2">
    <source>
        <dbReference type="ARBA" id="ARBA00022448"/>
    </source>
</evidence>
<evidence type="ECO:0000256" key="6">
    <source>
        <dbReference type="ARBA" id="ARBA00022840"/>
    </source>
</evidence>
<evidence type="ECO:0000256" key="8">
    <source>
        <dbReference type="ARBA" id="ARBA00022989"/>
    </source>
</evidence>
<keyword evidence="4 11" id="KW-0812">Transmembrane</keyword>
<dbReference type="GO" id="GO:0016887">
    <property type="term" value="F:ATP hydrolysis activity"/>
    <property type="evidence" value="ECO:0007669"/>
    <property type="project" value="InterPro"/>
</dbReference>
<feature type="domain" description="ABC transmembrane type-1" evidence="13">
    <location>
        <begin position="31"/>
        <end position="313"/>
    </location>
</feature>
<keyword evidence="10 11" id="KW-0472">Membrane</keyword>
<dbReference type="CDD" id="cd18552">
    <property type="entry name" value="ABC_6TM_MsbA_like"/>
    <property type="match status" value="1"/>
</dbReference>
<evidence type="ECO:0000256" key="1">
    <source>
        <dbReference type="ARBA" id="ARBA00004651"/>
    </source>
</evidence>
<dbReference type="PROSITE" id="PS00211">
    <property type="entry name" value="ABC_TRANSPORTER_1"/>
    <property type="match status" value="1"/>
</dbReference>
<keyword evidence="9" id="KW-0445">Lipid transport</keyword>
<dbReference type="Proteomes" id="UP000229434">
    <property type="component" value="Unassembled WGS sequence"/>
</dbReference>
<dbReference type="Proteomes" id="UP000231293">
    <property type="component" value="Unassembled WGS sequence"/>
</dbReference>
<evidence type="ECO:0000256" key="3">
    <source>
        <dbReference type="ARBA" id="ARBA00022475"/>
    </source>
</evidence>
<sequence>MDKRTVIDLNSPRNIYKLLFPYMRGLLKYFFISVLAMVVVGFTGPLFASLLKPIIDNGFVEKNMDLMRWIPFEIVSLFIFRGIANYINEYTSAYISNKMVQAIQRDLFAKLMMIPVSYYQENNRGRMMSRIINDARGITAAGFDVITVFAKDGVTVFGLLIWLFYLDWQLTLITFITIPLIGWCVKVINKRIRKLATKSQNDLGYVMQILSESIDGTKVIRIYGGQQYEQERLEKTNRTLCSLAVRRQSYTSIGSAVTQLLIATSLSIILYIAANRAVHSGFTAGDFMSFLSAMLMMFDPLKRITNMSAVLQTGLMAASSVFSFLREPNEKNSGVKRLSAPTGDIIFKNVTLRYPNTEKNAVNNLNLTVKQGTVVALVGESGCGKTSTVNLIPRFYDITSGELTINDINIKDIELESLRRQMALVSQDVVLFNDTIANNIAYGAANVTESDIIHAAKAANAWTFIENLPDGLKTEVGDQGMKLSGGQRQRIAIARALLKDAPILILDEATSALDTESERLVQSALEELMKNRTTIVIAHRLSTIENADNIVVMHQGRIIEQGKHAELMDKNGRYAFLHRMQFGEK</sequence>
<evidence type="ECO:0000256" key="11">
    <source>
        <dbReference type="SAM" id="Phobius"/>
    </source>
</evidence>
<protein>
    <submittedName>
        <fullName evidence="15">Lipid A export permease/ATP-binding protein MsbA</fullName>
    </submittedName>
</protein>
<dbReference type="InterPro" id="IPR036640">
    <property type="entry name" value="ABC1_TM_sf"/>
</dbReference>
<evidence type="ECO:0000259" key="13">
    <source>
        <dbReference type="PROSITE" id="PS50929"/>
    </source>
</evidence>
<dbReference type="GO" id="GO:0005886">
    <property type="term" value="C:plasma membrane"/>
    <property type="evidence" value="ECO:0007669"/>
    <property type="project" value="UniProtKB-SubCell"/>
</dbReference>
<dbReference type="PROSITE" id="PS50893">
    <property type="entry name" value="ABC_TRANSPORTER_2"/>
    <property type="match status" value="1"/>
</dbReference>
<dbReference type="PROSITE" id="PS50929">
    <property type="entry name" value="ABC_TM1F"/>
    <property type="match status" value="1"/>
</dbReference>
<dbReference type="InterPro" id="IPR003439">
    <property type="entry name" value="ABC_transporter-like_ATP-bd"/>
</dbReference>
<evidence type="ECO:0000256" key="9">
    <source>
        <dbReference type="ARBA" id="ARBA00023055"/>
    </source>
</evidence>
<feature type="transmembrane region" description="Helical" evidence="11">
    <location>
        <begin position="170"/>
        <end position="188"/>
    </location>
</feature>
<reference evidence="16 17" key="1">
    <citation type="journal article" date="2017" name="MBio">
        <title>Type VI secretion-mediated competition in the bee gut microbiome.</title>
        <authorList>
            <person name="Steele M.I."/>
            <person name="Kwong W.K."/>
            <person name="Powell J.E."/>
            <person name="Whiteley M."/>
            <person name="Moran N.A."/>
        </authorList>
    </citation>
    <scope>NUCLEOTIDE SEQUENCE [LARGE SCALE GENOMIC DNA]</scope>
    <source>
        <strain evidence="14 17">App2-2</strain>
        <strain evidence="15 16">Nev3CBA3</strain>
    </source>
</reference>
<evidence type="ECO:0000259" key="12">
    <source>
        <dbReference type="PROSITE" id="PS50893"/>
    </source>
</evidence>
<keyword evidence="5" id="KW-0547">Nucleotide-binding</keyword>
<accession>A0A2N9XVS9</accession>
<dbReference type="CDD" id="cd03251">
    <property type="entry name" value="ABCC_MsbA"/>
    <property type="match status" value="1"/>
</dbReference>
<feature type="transmembrane region" description="Helical" evidence="11">
    <location>
        <begin position="140"/>
        <end position="164"/>
    </location>
</feature>
<keyword evidence="7" id="KW-1278">Translocase</keyword>
<dbReference type="NCBIfam" id="TIGR02203">
    <property type="entry name" value="MsbA_lipidA"/>
    <property type="match status" value="1"/>
</dbReference>
<organism evidence="15 16">
    <name type="scientific">Snodgrassella alvi</name>
    <dbReference type="NCBI Taxonomy" id="1196083"/>
    <lineage>
        <taxon>Bacteria</taxon>
        <taxon>Pseudomonadati</taxon>
        <taxon>Pseudomonadota</taxon>
        <taxon>Betaproteobacteria</taxon>
        <taxon>Neisseriales</taxon>
        <taxon>Neisseriaceae</taxon>
        <taxon>Snodgrassella</taxon>
    </lineage>
</organism>
<dbReference type="GO" id="GO:0034040">
    <property type="term" value="F:ATPase-coupled lipid transmembrane transporter activity"/>
    <property type="evidence" value="ECO:0007669"/>
    <property type="project" value="InterPro"/>
</dbReference>
<dbReference type="GO" id="GO:0005524">
    <property type="term" value="F:ATP binding"/>
    <property type="evidence" value="ECO:0007669"/>
    <property type="project" value="UniProtKB-KW"/>
</dbReference>
<dbReference type="Pfam" id="PF00664">
    <property type="entry name" value="ABC_membrane"/>
    <property type="match status" value="1"/>
</dbReference>
<keyword evidence="6 15" id="KW-0067">ATP-binding</keyword>
<dbReference type="Gene3D" id="3.40.50.300">
    <property type="entry name" value="P-loop containing nucleotide triphosphate hydrolases"/>
    <property type="match status" value="1"/>
</dbReference>
<comment type="subcellular location">
    <subcellularLocation>
        <location evidence="1">Cell membrane</location>
        <topology evidence="1">Multi-pass membrane protein</topology>
    </subcellularLocation>
</comment>
<dbReference type="InterPro" id="IPR011917">
    <property type="entry name" value="ABC_transpr_lipidA"/>
</dbReference>
<dbReference type="InterPro" id="IPR011527">
    <property type="entry name" value="ABC1_TM_dom"/>
</dbReference>
<name>A0A2N9XVS9_9NEIS</name>
<dbReference type="RefSeq" id="WP_100113979.1">
    <property type="nucleotide sequence ID" value="NZ_MDVB01000098.1"/>
</dbReference>
<dbReference type="InterPro" id="IPR027417">
    <property type="entry name" value="P-loop_NTPase"/>
</dbReference>
<evidence type="ECO:0000313" key="17">
    <source>
        <dbReference type="Proteomes" id="UP000231293"/>
    </source>
</evidence>
<dbReference type="EMBL" id="MDVB01000098">
    <property type="protein sequence ID" value="PIT13613.1"/>
    <property type="molecule type" value="Genomic_DNA"/>
</dbReference>
<dbReference type="FunFam" id="3.40.50.300:FF:000218">
    <property type="entry name" value="Multidrug ABC transporter ATP-binding protein"/>
    <property type="match status" value="1"/>
</dbReference>
<feature type="transmembrane region" description="Helical" evidence="11">
    <location>
        <begin position="69"/>
        <end position="87"/>
    </location>
</feature>
<evidence type="ECO:0000256" key="7">
    <source>
        <dbReference type="ARBA" id="ARBA00022967"/>
    </source>
</evidence>
<dbReference type="EMBL" id="MEIS01000122">
    <property type="protein sequence ID" value="PIT53669.1"/>
    <property type="molecule type" value="Genomic_DNA"/>
</dbReference>
<dbReference type="SUPFAM" id="SSF90123">
    <property type="entry name" value="ABC transporter transmembrane region"/>
    <property type="match status" value="1"/>
</dbReference>
<dbReference type="Gene3D" id="1.20.1560.10">
    <property type="entry name" value="ABC transporter type 1, transmembrane domain"/>
    <property type="match status" value="1"/>
</dbReference>